<dbReference type="EnsemblMetazoa" id="MESCA005393-RA">
    <property type="protein sequence ID" value="MESCA005393-PA"/>
    <property type="gene ID" value="MESCA005393"/>
</dbReference>
<dbReference type="EMBL" id="CAQQ02181600">
    <property type="status" value="NOT_ANNOTATED_CDS"/>
    <property type="molecule type" value="Genomic_DNA"/>
</dbReference>
<dbReference type="GO" id="GO:0019752">
    <property type="term" value="P:carboxylic acid metabolic process"/>
    <property type="evidence" value="ECO:0007669"/>
    <property type="project" value="InterPro"/>
</dbReference>
<dbReference type="InterPro" id="IPR002129">
    <property type="entry name" value="PyrdxlP-dep_de-COase"/>
</dbReference>
<sequence length="274" mass="30472">MDVILKSAVFEGTDRRNKVVEWINPEDLEKSFDFHLKDHGESQEHLLNLIKETIKYSVKTGHPYFINQLYSSVDPYALVGQWLTDSLNPSVYTYEVSPVFICMEEVVLAEMRKIVGFTDPQNGDGIFCPGGSIANGYGISCARFRAVPDIKTKGISSTKRLVLFTSRDSHYSVQKLASFMGIGSDNVYKIDTDETGKLIPEDLESKIQQSLNEGAHPFMVSATAGTTVLGAFDPIPAIADLCEKYNLWLHVDAAWGGGALVSKKYRHLLKGIER</sequence>
<organism evidence="7 8">
    <name type="scientific">Megaselia scalaris</name>
    <name type="common">Humpbacked fly</name>
    <name type="synonym">Phora scalaris</name>
    <dbReference type="NCBI Taxonomy" id="36166"/>
    <lineage>
        <taxon>Eukaryota</taxon>
        <taxon>Metazoa</taxon>
        <taxon>Ecdysozoa</taxon>
        <taxon>Arthropoda</taxon>
        <taxon>Hexapoda</taxon>
        <taxon>Insecta</taxon>
        <taxon>Pterygota</taxon>
        <taxon>Neoptera</taxon>
        <taxon>Endopterygota</taxon>
        <taxon>Diptera</taxon>
        <taxon>Brachycera</taxon>
        <taxon>Muscomorpha</taxon>
        <taxon>Platypezoidea</taxon>
        <taxon>Phoridae</taxon>
        <taxon>Megaseliini</taxon>
        <taxon>Megaselia</taxon>
    </lineage>
</organism>
<dbReference type="Gene3D" id="3.40.640.10">
    <property type="entry name" value="Type I PLP-dependent aspartate aminotransferase-like (Major domain)"/>
    <property type="match status" value="1"/>
</dbReference>
<dbReference type="SUPFAM" id="SSF53383">
    <property type="entry name" value="PLP-dependent transferases"/>
    <property type="match status" value="1"/>
</dbReference>
<dbReference type="OMA" id="ISCARFR"/>
<dbReference type="InterPro" id="IPR015424">
    <property type="entry name" value="PyrdxlP-dep_Trfase"/>
</dbReference>
<evidence type="ECO:0000313" key="8">
    <source>
        <dbReference type="Proteomes" id="UP000015102"/>
    </source>
</evidence>
<evidence type="ECO:0000256" key="4">
    <source>
        <dbReference type="ARBA" id="ARBA00022898"/>
    </source>
</evidence>
<dbReference type="HOGENOM" id="CLU_011856_0_3_1"/>
<keyword evidence="5 6" id="KW-0456">Lyase</keyword>
<name>T1GP74_MEGSC</name>
<accession>T1GP74</accession>
<protein>
    <recommendedName>
        <fullName evidence="9">Glutamate decarboxylase</fullName>
    </recommendedName>
</protein>
<keyword evidence="8" id="KW-1185">Reference proteome</keyword>
<comment type="similarity">
    <text evidence="2 6">Belongs to the group II decarboxylase family.</text>
</comment>
<dbReference type="GO" id="GO:0016831">
    <property type="term" value="F:carboxy-lyase activity"/>
    <property type="evidence" value="ECO:0007669"/>
    <property type="project" value="UniProtKB-KW"/>
</dbReference>
<dbReference type="Gene3D" id="3.90.1150.170">
    <property type="match status" value="1"/>
</dbReference>
<evidence type="ECO:0000256" key="1">
    <source>
        <dbReference type="ARBA" id="ARBA00001933"/>
    </source>
</evidence>
<dbReference type="InterPro" id="IPR015421">
    <property type="entry name" value="PyrdxlP-dep_Trfase_major"/>
</dbReference>
<reference evidence="7" key="2">
    <citation type="submission" date="2015-06" db="UniProtKB">
        <authorList>
            <consortium name="EnsemblMetazoa"/>
        </authorList>
    </citation>
    <scope>IDENTIFICATION</scope>
</reference>
<dbReference type="STRING" id="36166.T1GP74"/>
<evidence type="ECO:0000313" key="7">
    <source>
        <dbReference type="EnsemblMetazoa" id="MESCA005393-PA"/>
    </source>
</evidence>
<keyword evidence="4 6" id="KW-0663">Pyridoxal phosphate</keyword>
<evidence type="ECO:0000256" key="3">
    <source>
        <dbReference type="ARBA" id="ARBA00022793"/>
    </source>
</evidence>
<evidence type="ECO:0008006" key="9">
    <source>
        <dbReference type="Google" id="ProtNLM"/>
    </source>
</evidence>
<dbReference type="GO" id="GO:0030170">
    <property type="term" value="F:pyridoxal phosphate binding"/>
    <property type="evidence" value="ECO:0007669"/>
    <property type="project" value="InterPro"/>
</dbReference>
<dbReference type="GO" id="GO:0005737">
    <property type="term" value="C:cytoplasm"/>
    <property type="evidence" value="ECO:0007669"/>
    <property type="project" value="TreeGrafter"/>
</dbReference>
<dbReference type="Pfam" id="PF00282">
    <property type="entry name" value="Pyridoxal_deC"/>
    <property type="match status" value="1"/>
</dbReference>
<dbReference type="AlphaFoldDB" id="T1GP74"/>
<dbReference type="EMBL" id="CAQQ02181601">
    <property type="status" value="NOT_ANNOTATED_CDS"/>
    <property type="molecule type" value="Genomic_DNA"/>
</dbReference>
<dbReference type="PANTHER" id="PTHR45677">
    <property type="entry name" value="GLUTAMATE DECARBOXYLASE-RELATED"/>
    <property type="match status" value="1"/>
</dbReference>
<dbReference type="Proteomes" id="UP000015102">
    <property type="component" value="Unassembled WGS sequence"/>
</dbReference>
<reference evidence="8" key="1">
    <citation type="submission" date="2013-02" db="EMBL/GenBank/DDBJ databases">
        <authorList>
            <person name="Hughes D."/>
        </authorList>
    </citation>
    <scope>NUCLEOTIDE SEQUENCE</scope>
    <source>
        <strain>Durham</strain>
        <strain evidence="8">NC isolate 2 -- Noor lab</strain>
    </source>
</reference>
<dbReference type="PANTHER" id="PTHR45677:SF12">
    <property type="entry name" value="BLACK, ISOFORM A"/>
    <property type="match status" value="1"/>
</dbReference>
<evidence type="ECO:0000256" key="5">
    <source>
        <dbReference type="ARBA" id="ARBA00023239"/>
    </source>
</evidence>
<comment type="cofactor">
    <cofactor evidence="1 6">
        <name>pyridoxal 5'-phosphate</name>
        <dbReference type="ChEBI" id="CHEBI:597326"/>
    </cofactor>
</comment>
<dbReference type="EMBL" id="CAQQ02181598">
    <property type="status" value="NOT_ANNOTATED_CDS"/>
    <property type="molecule type" value="Genomic_DNA"/>
</dbReference>
<dbReference type="EMBL" id="CAQQ02181599">
    <property type="status" value="NOT_ANNOTATED_CDS"/>
    <property type="molecule type" value="Genomic_DNA"/>
</dbReference>
<keyword evidence="3" id="KW-0210">Decarboxylase</keyword>
<evidence type="ECO:0000256" key="6">
    <source>
        <dbReference type="RuleBase" id="RU000382"/>
    </source>
</evidence>
<evidence type="ECO:0000256" key="2">
    <source>
        <dbReference type="ARBA" id="ARBA00009533"/>
    </source>
</evidence>
<proteinExistence type="inferred from homology"/>